<dbReference type="InterPro" id="IPR024078">
    <property type="entry name" value="LmbE-like_dom_sf"/>
</dbReference>
<evidence type="ECO:0000313" key="4">
    <source>
        <dbReference type="Proteomes" id="UP001479436"/>
    </source>
</evidence>
<evidence type="ECO:0000313" key="3">
    <source>
        <dbReference type="EMBL" id="KAK9711027.1"/>
    </source>
</evidence>
<evidence type="ECO:0000256" key="1">
    <source>
        <dbReference type="ARBA" id="ARBA00006066"/>
    </source>
</evidence>
<keyword evidence="4" id="KW-1185">Reference proteome</keyword>
<accession>A0ABR2VZ61</accession>
<proteinExistence type="inferred from homology"/>
<dbReference type="InterPro" id="IPR003737">
    <property type="entry name" value="GlcNAc_PI_deacetylase-related"/>
</dbReference>
<protein>
    <recommendedName>
        <fullName evidence="2">N-acetylglucosaminylphosphatidylinositol deacetylase</fullName>
        <ecNumber evidence="2">3.5.1.89</ecNumber>
    </recommendedName>
</protein>
<dbReference type="EC" id="3.5.1.89" evidence="2"/>
<keyword evidence="3" id="KW-0378">Hydrolase</keyword>
<organism evidence="3 4">
    <name type="scientific">Basidiobolus ranarum</name>
    <dbReference type="NCBI Taxonomy" id="34480"/>
    <lineage>
        <taxon>Eukaryota</taxon>
        <taxon>Fungi</taxon>
        <taxon>Fungi incertae sedis</taxon>
        <taxon>Zoopagomycota</taxon>
        <taxon>Entomophthoromycotina</taxon>
        <taxon>Basidiobolomycetes</taxon>
        <taxon>Basidiobolales</taxon>
        <taxon>Basidiobolaceae</taxon>
        <taxon>Basidiobolus</taxon>
    </lineage>
</organism>
<dbReference type="PANTHER" id="PTHR12993:SF11">
    <property type="entry name" value="N-ACETYLGLUCOSAMINYL-PHOSPHATIDYLINOSITOL DE-N-ACETYLASE"/>
    <property type="match status" value="1"/>
</dbReference>
<evidence type="ECO:0000256" key="2">
    <source>
        <dbReference type="ARBA" id="ARBA00012176"/>
    </source>
</evidence>
<dbReference type="EMBL" id="JASJQH010007306">
    <property type="protein sequence ID" value="KAK9711027.1"/>
    <property type="molecule type" value="Genomic_DNA"/>
</dbReference>
<dbReference type="PANTHER" id="PTHR12993">
    <property type="entry name" value="N-ACETYLGLUCOSAMINYL-PHOSPHATIDYLINOSITOL DE-N-ACETYLASE-RELATED"/>
    <property type="match status" value="1"/>
</dbReference>
<dbReference type="Proteomes" id="UP001479436">
    <property type="component" value="Unassembled WGS sequence"/>
</dbReference>
<sequence>MMNSYFLPLLISLAIPAFFIYAFCVARPPSASIPFFATGRKNILLVTAHPDDECMFFGPTLLNLQKTSQVHVLCLSKGNHDKLGAIREKELVDSCKVLGVKPENAYSLDHPELPDHPTKVWHAAVVAKTVEEYVTKHKIDMILTFDTYGISSHVNHISTYFGIKYMLASSAKYNFDNLPTYTLTTVPLVRKYISFIDVLFSISSIFQEPSAVPQTMTFVSSPKEVMKAREAMTCHKSQLVWFRQLYIIFSRYMFVNVLEKLEK</sequence>
<dbReference type="Pfam" id="PF02585">
    <property type="entry name" value="PIG-L"/>
    <property type="match status" value="1"/>
</dbReference>
<dbReference type="Gene3D" id="3.40.50.10320">
    <property type="entry name" value="LmbE-like"/>
    <property type="match status" value="1"/>
</dbReference>
<reference evidence="3 4" key="1">
    <citation type="submission" date="2023-04" db="EMBL/GenBank/DDBJ databases">
        <title>Genome of Basidiobolus ranarum AG-B5.</title>
        <authorList>
            <person name="Stajich J.E."/>
            <person name="Carter-House D."/>
            <person name="Gryganskyi A."/>
        </authorList>
    </citation>
    <scope>NUCLEOTIDE SEQUENCE [LARGE SCALE GENOMIC DNA]</scope>
    <source>
        <strain evidence="3 4">AG-B5</strain>
    </source>
</reference>
<name>A0ABR2VZ61_9FUNG</name>
<gene>
    <name evidence="3" type="primary">GPI12_1</name>
    <name evidence="3" type="ORF">K7432_008076</name>
</gene>
<comment type="caution">
    <text evidence="3">The sequence shown here is derived from an EMBL/GenBank/DDBJ whole genome shotgun (WGS) entry which is preliminary data.</text>
</comment>
<dbReference type="GO" id="GO:0000225">
    <property type="term" value="F:N-acetylglucosaminylphosphatidylinositol deacetylase activity"/>
    <property type="evidence" value="ECO:0007669"/>
    <property type="project" value="UniProtKB-EC"/>
</dbReference>
<dbReference type="SUPFAM" id="SSF102588">
    <property type="entry name" value="LmbE-like"/>
    <property type="match status" value="1"/>
</dbReference>
<comment type="similarity">
    <text evidence="1">Belongs to the PIGL family.</text>
</comment>